<dbReference type="SUPFAM" id="SSF48619">
    <property type="entry name" value="Phospholipase A2, PLA2"/>
    <property type="match status" value="1"/>
</dbReference>
<reference evidence="3" key="1">
    <citation type="submission" date="2014-12" db="EMBL/GenBank/DDBJ databases">
        <title>Genome Sequence of Valsa Canker Pathogens Uncovers a Specific Adaption of Colonization on Woody Bark.</title>
        <authorList>
            <person name="Yin Z."/>
            <person name="Liu H."/>
            <person name="Gao X."/>
            <person name="Li Z."/>
            <person name="Song N."/>
            <person name="Ke X."/>
            <person name="Dai Q."/>
            <person name="Wu Y."/>
            <person name="Sun Y."/>
            <person name="Xu J.-R."/>
            <person name="Kang Z.K."/>
            <person name="Wang L."/>
            <person name="Huang L."/>
        </authorList>
    </citation>
    <scope>NUCLEOTIDE SEQUENCE [LARGE SCALE GENOMIC DNA]</scope>
    <source>
        <strain evidence="3">SXYL134</strain>
    </source>
</reference>
<dbReference type="GO" id="GO:0050482">
    <property type="term" value="P:arachidonate secretion"/>
    <property type="evidence" value="ECO:0007669"/>
    <property type="project" value="InterPro"/>
</dbReference>
<evidence type="ECO:0000313" key="3">
    <source>
        <dbReference type="Proteomes" id="UP000078576"/>
    </source>
</evidence>
<keyword evidence="3" id="KW-1185">Reference proteome</keyword>
<dbReference type="EMBL" id="KN714689">
    <property type="protein sequence ID" value="KUI56424.1"/>
    <property type="molecule type" value="Genomic_DNA"/>
</dbReference>
<feature type="signal peptide" evidence="1">
    <location>
        <begin position="1"/>
        <end position="18"/>
    </location>
</feature>
<dbReference type="Gene3D" id="1.20.90.10">
    <property type="entry name" value="Phospholipase A2 domain"/>
    <property type="match status" value="1"/>
</dbReference>
<dbReference type="AlphaFoldDB" id="A0A194UXT2"/>
<keyword evidence="1" id="KW-0732">Signal</keyword>
<dbReference type="GO" id="GO:0004623">
    <property type="term" value="F:phospholipase A2 activity"/>
    <property type="evidence" value="ECO:0007669"/>
    <property type="project" value="InterPro"/>
</dbReference>
<gene>
    <name evidence="2" type="ORF">VP1G_03842</name>
</gene>
<feature type="chain" id="PRO_5008265975" description="Secretory phospholipase A2" evidence="1">
    <location>
        <begin position="19"/>
        <end position="177"/>
    </location>
</feature>
<proteinExistence type="predicted"/>
<dbReference type="InterPro" id="IPR015141">
    <property type="entry name" value="PLipase_A2_prok/fun"/>
</dbReference>
<dbReference type="Pfam" id="PF09056">
    <property type="entry name" value="Phospholip_A2_3"/>
    <property type="match status" value="1"/>
</dbReference>
<dbReference type="GO" id="GO:0006644">
    <property type="term" value="P:phospholipid metabolic process"/>
    <property type="evidence" value="ECO:0007669"/>
    <property type="project" value="InterPro"/>
</dbReference>
<accession>A0A194UXT2</accession>
<protein>
    <recommendedName>
        <fullName evidence="4">Secretory phospholipase A2</fullName>
    </recommendedName>
</protein>
<organism evidence="2 3">
    <name type="scientific">Cytospora mali</name>
    <name type="common">Apple Valsa canker fungus</name>
    <name type="synonym">Valsa mali</name>
    <dbReference type="NCBI Taxonomy" id="578113"/>
    <lineage>
        <taxon>Eukaryota</taxon>
        <taxon>Fungi</taxon>
        <taxon>Dikarya</taxon>
        <taxon>Ascomycota</taxon>
        <taxon>Pezizomycotina</taxon>
        <taxon>Sordariomycetes</taxon>
        <taxon>Sordariomycetidae</taxon>
        <taxon>Diaporthales</taxon>
        <taxon>Cytosporaceae</taxon>
        <taxon>Cytospora</taxon>
    </lineage>
</organism>
<dbReference type="InterPro" id="IPR036444">
    <property type="entry name" value="PLipase_A2_dom_sf"/>
</dbReference>
<sequence>MKFSTLTRAIWLLPVTLARSIYPRDDIEAITDEYLFEIDLPQFIAYRAAKEPSTVNWFSDGCTLSVDNPMGFNFEPACDRHDFGYTNYRDQHRFNEDTRALIDSKFLTDLKYQCTFEYVVYLCDGLASVYHAAVRAFGGVDDGLKRSEPDAVAAYKEKLAAYKQMLAEAQANGIVPF</sequence>
<evidence type="ECO:0000256" key="1">
    <source>
        <dbReference type="SAM" id="SignalP"/>
    </source>
</evidence>
<dbReference type="Proteomes" id="UP000078576">
    <property type="component" value="Unassembled WGS sequence"/>
</dbReference>
<dbReference type="OrthoDB" id="5120271at2759"/>
<evidence type="ECO:0008006" key="4">
    <source>
        <dbReference type="Google" id="ProtNLM"/>
    </source>
</evidence>
<evidence type="ECO:0000313" key="2">
    <source>
        <dbReference type="EMBL" id="KUI56424.1"/>
    </source>
</evidence>
<name>A0A194UXT2_CYTMA</name>